<proteinExistence type="predicted"/>
<protein>
    <submittedName>
        <fullName evidence="1">Uncharacterized protein</fullName>
    </submittedName>
</protein>
<evidence type="ECO:0000313" key="1">
    <source>
        <dbReference type="EMBL" id="CAJ0855526.1"/>
    </source>
</evidence>
<gene>
    <name evidence="1" type="ORF">AMST5_00841</name>
</gene>
<dbReference type="AlphaFoldDB" id="A0AA48LZ05"/>
<dbReference type="EMBL" id="OY288114">
    <property type="protein sequence ID" value="CAJ0855526.1"/>
    <property type="molecule type" value="Genomic_DNA"/>
</dbReference>
<accession>A0AA48LZ05</accession>
<name>A0AA48LZ05_9ZZZZ</name>
<sequence length="32" mass="3527">MIVHGTASLFAEEISRLNPSLQPLGLRPKFFG</sequence>
<organism evidence="1">
    <name type="scientific">freshwater sediment metagenome</name>
    <dbReference type="NCBI Taxonomy" id="556182"/>
    <lineage>
        <taxon>unclassified sequences</taxon>
        <taxon>metagenomes</taxon>
        <taxon>ecological metagenomes</taxon>
    </lineage>
</organism>
<reference evidence="1" key="1">
    <citation type="submission" date="2023-07" db="EMBL/GenBank/DDBJ databases">
        <authorList>
            <person name="Pelsma A.J. K."/>
        </authorList>
    </citation>
    <scope>NUCLEOTIDE SEQUENCE</scope>
</reference>